<feature type="compositionally biased region" description="Basic residues" evidence="1">
    <location>
        <begin position="238"/>
        <end position="247"/>
    </location>
</feature>
<feature type="region of interest" description="Disordered" evidence="1">
    <location>
        <begin position="128"/>
        <end position="247"/>
    </location>
</feature>
<feature type="compositionally biased region" description="Low complexity" evidence="1">
    <location>
        <begin position="144"/>
        <end position="153"/>
    </location>
</feature>
<accession>A0A5M3MH21</accession>
<protein>
    <submittedName>
        <fullName evidence="3">Uncharacterized protein</fullName>
    </submittedName>
</protein>
<dbReference type="GeneID" id="19205876"/>
<keyword evidence="2" id="KW-0812">Transmembrane</keyword>
<sequence>MAVLHSLLRVTSASMAVFSSLLAIPVRCVTRVAFLYASFVKALASTVALFLLSFGTGVAIFLALVSGVCLSARSTWEAFLVHRSTLILRKFRSIWTLSEAEAEKHSQANLAVTPRLLYTPELPSTSREVSYVGESHATPRPRSRLSTSSASPISPEPWPTGRSNPPEGSFTIEDIVNSPYRRHHTRSLSRSSSSGSSTSTGSPSLPASAASPAVWPVGYESPPEGSFTTEDIISSPYRRLRRSKDDA</sequence>
<evidence type="ECO:0000256" key="1">
    <source>
        <dbReference type="SAM" id="MobiDB-lite"/>
    </source>
</evidence>
<comment type="caution">
    <text evidence="3">The sequence shown here is derived from an EMBL/GenBank/DDBJ whole genome shotgun (WGS) entry which is preliminary data.</text>
</comment>
<gene>
    <name evidence="3" type="ORF">CONPUDRAFT_167902</name>
</gene>
<dbReference type="AlphaFoldDB" id="A0A5M3MH21"/>
<proteinExistence type="predicted"/>
<dbReference type="EMBL" id="JH711583">
    <property type="protein sequence ID" value="EIW77911.1"/>
    <property type="molecule type" value="Genomic_DNA"/>
</dbReference>
<name>A0A5M3MH21_CONPW</name>
<dbReference type="Proteomes" id="UP000053558">
    <property type="component" value="Unassembled WGS sequence"/>
</dbReference>
<evidence type="ECO:0000313" key="3">
    <source>
        <dbReference type="EMBL" id="EIW77911.1"/>
    </source>
</evidence>
<keyword evidence="2" id="KW-1133">Transmembrane helix</keyword>
<evidence type="ECO:0000256" key="2">
    <source>
        <dbReference type="SAM" id="Phobius"/>
    </source>
</evidence>
<dbReference type="KEGG" id="cput:CONPUDRAFT_167902"/>
<keyword evidence="4" id="KW-1185">Reference proteome</keyword>
<organism evidence="3 4">
    <name type="scientific">Coniophora puteana (strain RWD-64-598)</name>
    <name type="common">Brown rot fungus</name>
    <dbReference type="NCBI Taxonomy" id="741705"/>
    <lineage>
        <taxon>Eukaryota</taxon>
        <taxon>Fungi</taxon>
        <taxon>Dikarya</taxon>
        <taxon>Basidiomycota</taxon>
        <taxon>Agaricomycotina</taxon>
        <taxon>Agaricomycetes</taxon>
        <taxon>Agaricomycetidae</taxon>
        <taxon>Boletales</taxon>
        <taxon>Coniophorineae</taxon>
        <taxon>Coniophoraceae</taxon>
        <taxon>Coniophora</taxon>
    </lineage>
</organism>
<feature type="transmembrane region" description="Helical" evidence="2">
    <location>
        <begin position="6"/>
        <end position="26"/>
    </location>
</feature>
<feature type="compositionally biased region" description="Low complexity" evidence="1">
    <location>
        <begin position="188"/>
        <end position="212"/>
    </location>
</feature>
<keyword evidence="2" id="KW-0472">Membrane</keyword>
<dbReference type="RefSeq" id="XP_007772213.1">
    <property type="nucleotide sequence ID" value="XM_007774023.1"/>
</dbReference>
<evidence type="ECO:0000313" key="4">
    <source>
        <dbReference type="Proteomes" id="UP000053558"/>
    </source>
</evidence>
<reference evidence="4" key="1">
    <citation type="journal article" date="2012" name="Science">
        <title>The Paleozoic origin of enzymatic lignin decomposition reconstructed from 31 fungal genomes.</title>
        <authorList>
            <person name="Floudas D."/>
            <person name="Binder M."/>
            <person name="Riley R."/>
            <person name="Barry K."/>
            <person name="Blanchette R.A."/>
            <person name="Henrissat B."/>
            <person name="Martinez A.T."/>
            <person name="Otillar R."/>
            <person name="Spatafora J.W."/>
            <person name="Yadav J.S."/>
            <person name="Aerts A."/>
            <person name="Benoit I."/>
            <person name="Boyd A."/>
            <person name="Carlson A."/>
            <person name="Copeland A."/>
            <person name="Coutinho P.M."/>
            <person name="de Vries R.P."/>
            <person name="Ferreira P."/>
            <person name="Findley K."/>
            <person name="Foster B."/>
            <person name="Gaskell J."/>
            <person name="Glotzer D."/>
            <person name="Gorecki P."/>
            <person name="Heitman J."/>
            <person name="Hesse C."/>
            <person name="Hori C."/>
            <person name="Igarashi K."/>
            <person name="Jurgens J.A."/>
            <person name="Kallen N."/>
            <person name="Kersten P."/>
            <person name="Kohler A."/>
            <person name="Kuees U."/>
            <person name="Kumar T.K.A."/>
            <person name="Kuo A."/>
            <person name="LaButti K."/>
            <person name="Larrondo L.F."/>
            <person name="Lindquist E."/>
            <person name="Ling A."/>
            <person name="Lombard V."/>
            <person name="Lucas S."/>
            <person name="Lundell T."/>
            <person name="Martin R."/>
            <person name="McLaughlin D.J."/>
            <person name="Morgenstern I."/>
            <person name="Morin E."/>
            <person name="Murat C."/>
            <person name="Nagy L.G."/>
            <person name="Nolan M."/>
            <person name="Ohm R.A."/>
            <person name="Patyshakuliyeva A."/>
            <person name="Rokas A."/>
            <person name="Ruiz-Duenas F.J."/>
            <person name="Sabat G."/>
            <person name="Salamov A."/>
            <person name="Samejima M."/>
            <person name="Schmutz J."/>
            <person name="Slot J.C."/>
            <person name="St John F."/>
            <person name="Stenlid J."/>
            <person name="Sun H."/>
            <person name="Sun S."/>
            <person name="Syed K."/>
            <person name="Tsang A."/>
            <person name="Wiebenga A."/>
            <person name="Young D."/>
            <person name="Pisabarro A."/>
            <person name="Eastwood D.C."/>
            <person name="Martin F."/>
            <person name="Cullen D."/>
            <person name="Grigoriev I.V."/>
            <person name="Hibbett D.S."/>
        </authorList>
    </citation>
    <scope>NUCLEOTIDE SEQUENCE [LARGE SCALE GENOMIC DNA]</scope>
    <source>
        <strain evidence="4">RWD-64-598 SS2</strain>
    </source>
</reference>